<dbReference type="Pfam" id="PF04528">
    <property type="entry name" value="Adeno_E4_34"/>
    <property type="match status" value="1"/>
</dbReference>
<dbReference type="GO" id="GO:0030430">
    <property type="term" value="C:host cell cytoplasm"/>
    <property type="evidence" value="ECO:0007669"/>
    <property type="project" value="UniProtKB-SubCell"/>
</dbReference>
<evidence type="ECO:0000256" key="4">
    <source>
        <dbReference type="ARBA" id="ARBA00022518"/>
    </source>
</evidence>
<comment type="function">
    <text evidence="7">Plays a major role to prevent cellular inhibition of viral genome replication by nuclear bodies. Assembles an SCF-like E3 ubiquitin ligase complex based on the cellular proteins ELOB, ELOC, CUL5 and RBX1, in cooperation with viral E1B-55K. This viral RING-type ligase ubiquitinates cellular substrates prior to proteasomal degradation: p53/TP53, LIG4, MRE11-RAD50-NBS1 (MRN) complex, ITGA3, DAXX and BLM.</text>
</comment>
<comment type="subunit">
    <text evidence="8">Interacts with E1B-55k.</text>
</comment>
<keyword evidence="10" id="KW-1185">Reference proteome</keyword>
<proteinExistence type="inferred from homology"/>
<evidence type="ECO:0000256" key="6">
    <source>
        <dbReference type="ARBA" id="ARBA00023200"/>
    </source>
</evidence>
<dbReference type="InterPro" id="IPR007615">
    <property type="entry name" value="Adenovirus_E4_30/34"/>
</dbReference>
<evidence type="ECO:0000313" key="10">
    <source>
        <dbReference type="Proteomes" id="UP000201603"/>
    </source>
</evidence>
<keyword evidence="5" id="KW-1048">Host nucleus</keyword>
<accession>A0A1Y0B6I4</accession>
<evidence type="ECO:0000256" key="3">
    <source>
        <dbReference type="ARBA" id="ARBA00006872"/>
    </source>
</evidence>
<reference evidence="9" key="1">
    <citation type="submission" date="2016-12" db="EMBL/GenBank/DDBJ databases">
        <title>Complete genomic sequence of cervid adenovirus 1, a novel mastadenovirus isolated from white-tailed deer.</title>
        <authorList>
            <person name="Neill J.D."/>
            <person name="Ridpath J.F."/>
        </authorList>
    </citation>
    <scope>NUCLEOTIDE SEQUENCE [LARGE SCALE GENOMIC DNA]</scope>
    <source>
        <strain evidence="9">1319</strain>
    </source>
</reference>
<evidence type="ECO:0000256" key="7">
    <source>
        <dbReference type="ARBA" id="ARBA00044723"/>
    </source>
</evidence>
<evidence type="ECO:0000313" key="9">
    <source>
        <dbReference type="EMBL" id="ART33381.1"/>
    </source>
</evidence>
<comment type="subcellular location">
    <subcellularLocation>
        <location evidence="2">Host cytoplasm</location>
    </subcellularLocation>
    <subcellularLocation>
        <location evidence="1">Host nucleus</location>
    </subcellularLocation>
</comment>
<dbReference type="Proteomes" id="UP000201603">
    <property type="component" value="Segment"/>
</dbReference>
<evidence type="ECO:0000256" key="1">
    <source>
        <dbReference type="ARBA" id="ARBA00004147"/>
    </source>
</evidence>
<keyword evidence="4" id="KW-0244">Early protein</keyword>
<name>A0A1Y0B6I4_9ADEN</name>
<organism evidence="9 10">
    <name type="scientific">Deer mastadenovirus B</name>
    <dbReference type="NCBI Taxonomy" id="2170000"/>
    <lineage>
        <taxon>Viruses</taxon>
        <taxon>Varidnaviria</taxon>
        <taxon>Bamfordvirae</taxon>
        <taxon>Preplasmiviricota</taxon>
        <taxon>Polisuviricotina</taxon>
        <taxon>Pharingeaviricetes</taxon>
        <taxon>Rowavirales</taxon>
        <taxon>Adenoviridae</taxon>
        <taxon>Mastadenovirus</taxon>
        <taxon>Mastadenovirus cervi</taxon>
    </lineage>
</organism>
<dbReference type="RefSeq" id="YP_009373256.1">
    <property type="nucleotide sequence ID" value="NC_034834.1"/>
</dbReference>
<evidence type="ECO:0000256" key="5">
    <source>
        <dbReference type="ARBA" id="ARBA00022562"/>
    </source>
</evidence>
<evidence type="ECO:0000256" key="8">
    <source>
        <dbReference type="ARBA" id="ARBA00044760"/>
    </source>
</evidence>
<sequence>MVHWPIPWKALLPAEDSHLIPFLRDYCISFVIPGKRRSYYIHGDEWLYIHCHCTKPKSLQCKSAGVYFQNLVKRCVHGAQFDKVYWFFRRELSKLSSVFLNYVGSVYVNNVHLIYFNSSFMIQNGSYVRCTPWGEYVWVKGNSCMYVILICRSCNPLCEMTVNCCLRRCKRKMQYMLNLAPKSVRKHLGMARMRDRFLERLARLREPILFDRFDLSLLF</sequence>
<evidence type="ECO:0000256" key="2">
    <source>
        <dbReference type="ARBA" id="ARBA00004192"/>
    </source>
</evidence>
<dbReference type="EMBL" id="KY306667">
    <property type="protein sequence ID" value="ART33381.1"/>
    <property type="molecule type" value="Genomic_DNA"/>
</dbReference>
<keyword evidence="6" id="KW-1035">Host cytoplasm</keyword>
<dbReference type="GeneID" id="39105929"/>
<protein>
    <submittedName>
        <fullName evidence="9">E4-1</fullName>
    </submittedName>
</protein>
<reference evidence="9" key="2">
    <citation type="submission" date="2016-12" db="EMBL/GenBank/DDBJ databases">
        <title>Isolation of a novel cervid adenovirus from white-tailed deer (Odocoileus virginianus) fawns in a captive herd.</title>
        <authorList>
            <person name="Ridpath J.F."/>
            <person name="Neill J.D."/>
            <person name="Palmer M.V."/>
            <person name="Bauermann F.V."/>
            <person name="Falkenberg S.M."/>
            <person name="Wolff P.L."/>
        </authorList>
    </citation>
    <scope>NUCLEOTIDE SEQUENCE [LARGE SCALE GENOMIC DNA]</scope>
    <source>
        <strain evidence="9">1319</strain>
    </source>
</reference>
<dbReference type="GO" id="GO:0042025">
    <property type="term" value="C:host cell nucleus"/>
    <property type="evidence" value="ECO:0007669"/>
    <property type="project" value="UniProtKB-SubCell"/>
</dbReference>
<dbReference type="KEGG" id="vg:39105929"/>
<comment type="similarity">
    <text evidence="3">Belongs to the adenoviridae E4 30 to 34 kDa protein family.</text>
</comment>